<evidence type="ECO:0000259" key="2">
    <source>
        <dbReference type="Pfam" id="PF24879"/>
    </source>
</evidence>
<proteinExistence type="predicted"/>
<evidence type="ECO:0000313" key="3">
    <source>
        <dbReference type="EMBL" id="EEF60742.1"/>
    </source>
</evidence>
<reference evidence="3 4" key="1">
    <citation type="journal article" date="2011" name="J. Bacteriol.">
        <title>Genome sequence of 'Pedosphaera parvula' Ellin514, an aerobic Verrucomicrobial isolate from pasture soil.</title>
        <authorList>
            <person name="Kant R."/>
            <person name="van Passel M.W."/>
            <person name="Sangwan P."/>
            <person name="Palva A."/>
            <person name="Lucas S."/>
            <person name="Copeland A."/>
            <person name="Lapidus A."/>
            <person name="Glavina Del Rio T."/>
            <person name="Dalin E."/>
            <person name="Tice H."/>
            <person name="Bruce D."/>
            <person name="Goodwin L."/>
            <person name="Pitluck S."/>
            <person name="Chertkov O."/>
            <person name="Larimer F.W."/>
            <person name="Land M.L."/>
            <person name="Hauser L."/>
            <person name="Brettin T.S."/>
            <person name="Detter J.C."/>
            <person name="Han S."/>
            <person name="de Vos W.M."/>
            <person name="Janssen P.H."/>
            <person name="Smidt H."/>
        </authorList>
    </citation>
    <scope>NUCLEOTIDE SEQUENCE [LARGE SCALE GENOMIC DNA]</scope>
    <source>
        <strain evidence="3 4">Ellin514</strain>
    </source>
</reference>
<feature type="domain" description="DUF7737" evidence="2">
    <location>
        <begin position="738"/>
        <end position="842"/>
    </location>
</feature>
<gene>
    <name evidence="3" type="ORF">Cflav_PD3600</name>
</gene>
<dbReference type="Proteomes" id="UP000003688">
    <property type="component" value="Unassembled WGS sequence"/>
</dbReference>
<dbReference type="AlphaFoldDB" id="B9XHA7"/>
<evidence type="ECO:0000259" key="1">
    <source>
        <dbReference type="Pfam" id="PF13569"/>
    </source>
</evidence>
<dbReference type="Pfam" id="PF13569">
    <property type="entry name" value="DUF4132"/>
    <property type="match status" value="1"/>
</dbReference>
<dbReference type="InterPro" id="IPR025406">
    <property type="entry name" value="DUF4132"/>
</dbReference>
<organism evidence="3 4">
    <name type="scientific">Pedosphaera parvula (strain Ellin514)</name>
    <dbReference type="NCBI Taxonomy" id="320771"/>
    <lineage>
        <taxon>Bacteria</taxon>
        <taxon>Pseudomonadati</taxon>
        <taxon>Verrucomicrobiota</taxon>
        <taxon>Pedosphaerae</taxon>
        <taxon>Pedosphaerales</taxon>
        <taxon>Pedosphaeraceae</taxon>
        <taxon>Pedosphaera</taxon>
    </lineage>
</organism>
<sequence length="845" mass="95765">MWRFPEGSWVAMSMDKSTKGEAMEYPVDASSPHLELENGITTYLKEPELDLNGKVQSRVQPQINVLEVSPEKKVVVVRLLLARMAWTIHRIRHGKVDAYFLDYLGAFQKQKQLFAVLLRNPLPFSDEDVEELVNRQYEFVQEGFEISMEKTLKVCEMVRAVRPLSPGTQRALGQIKKLIARQGQNARMQKWTETIDQLVEGKEPQVLDLQDFWAQAAQKLIASQPAELRGCWKKLLEYCRNSEQSKPSKKWLKGAGELVGQIGASSFRAAVLEWFPLVKPSAKADKMESYVPPMCERNVTVLKGLVWSCTEYADDSVINVLGNLAEISFKKLPNWGALSNKVGNACLFVLESLPGLQPIAALSRLKLKVKYATAQTLIQKALGRAAAKMGISSAELEEIAVPTYGLDEQGRLEEKFGAFIAEVRIAGTQSVELSWRTQGGKPQKSIPAEVKTQHATELKVLKRTVTEIEKMLPAQRERIEKLFVAEREWDFESWRARYLNHPLLANMSRRLIWHFQNGERKASGIWRDGKLVDIDNKQIDWLTPETKVRLWHPIGFDIDTVSKWRKWLEGHEIVQPFKQAHRELYILTDAELATGTYSNRFAAHIIKQHQFAALARQRGWKYSLQGAFDSANTPTLELPQWNLKVEFWVEGVGDNDDISRAGIFLCLSTDQVRFCRPDGEPIALSDVPALVFSEVMRDIDLFVGVCSIGNDPAWRDGGAVDHRTYWGGYSFGELSSIAQTRRDFLLRLLPRLKIAGKCSLSERFLNVQGRFRKYKIHLGSGNILMDPNDQYLCIVPNRAAEGVGEKVFLPFEGDSTLAVILSKAFLLVDDDKIKDPTIVSQIQPR</sequence>
<dbReference type="STRING" id="320771.Cflav_PD3600"/>
<feature type="domain" description="DUF4132" evidence="1">
    <location>
        <begin position="440"/>
        <end position="620"/>
    </location>
</feature>
<accession>B9XHA7</accession>
<comment type="caution">
    <text evidence="3">The sequence shown here is derived from an EMBL/GenBank/DDBJ whole genome shotgun (WGS) entry which is preliminary data.</text>
</comment>
<protein>
    <submittedName>
        <fullName evidence="3">Uncharacterized protein</fullName>
    </submittedName>
</protein>
<dbReference type="EMBL" id="ABOX02000014">
    <property type="protein sequence ID" value="EEF60742.1"/>
    <property type="molecule type" value="Genomic_DNA"/>
</dbReference>
<name>B9XHA7_PEDPL</name>
<dbReference type="InterPro" id="IPR056639">
    <property type="entry name" value="DUF7737"/>
</dbReference>
<dbReference type="Pfam" id="PF24879">
    <property type="entry name" value="DUF7737"/>
    <property type="match status" value="1"/>
</dbReference>
<keyword evidence="4" id="KW-1185">Reference proteome</keyword>
<evidence type="ECO:0000313" key="4">
    <source>
        <dbReference type="Proteomes" id="UP000003688"/>
    </source>
</evidence>